<keyword evidence="3" id="KW-1185">Reference proteome</keyword>
<accession>A0ABD3VZF7</accession>
<keyword evidence="1" id="KW-0472">Membrane</keyword>
<organism evidence="2 3">
    <name type="scientific">Sinanodonta woodiana</name>
    <name type="common">Chinese pond mussel</name>
    <name type="synonym">Anodonta woodiana</name>
    <dbReference type="NCBI Taxonomy" id="1069815"/>
    <lineage>
        <taxon>Eukaryota</taxon>
        <taxon>Metazoa</taxon>
        <taxon>Spiralia</taxon>
        <taxon>Lophotrochozoa</taxon>
        <taxon>Mollusca</taxon>
        <taxon>Bivalvia</taxon>
        <taxon>Autobranchia</taxon>
        <taxon>Heteroconchia</taxon>
        <taxon>Palaeoheterodonta</taxon>
        <taxon>Unionida</taxon>
        <taxon>Unionoidea</taxon>
        <taxon>Unionidae</taxon>
        <taxon>Unioninae</taxon>
        <taxon>Sinanodonta</taxon>
    </lineage>
</organism>
<reference evidence="2 3" key="1">
    <citation type="submission" date="2024-11" db="EMBL/GenBank/DDBJ databases">
        <title>Chromosome-level genome assembly of the freshwater bivalve Anodonta woodiana.</title>
        <authorList>
            <person name="Chen X."/>
        </authorList>
    </citation>
    <scope>NUCLEOTIDE SEQUENCE [LARGE SCALE GENOMIC DNA]</scope>
    <source>
        <strain evidence="2">MN2024</strain>
        <tissue evidence="2">Gills</tissue>
    </source>
</reference>
<dbReference type="EMBL" id="JBJQND010000009">
    <property type="protein sequence ID" value="KAL3867021.1"/>
    <property type="molecule type" value="Genomic_DNA"/>
</dbReference>
<dbReference type="Proteomes" id="UP001634394">
    <property type="component" value="Unassembled WGS sequence"/>
</dbReference>
<feature type="non-terminal residue" evidence="2">
    <location>
        <position position="50"/>
    </location>
</feature>
<comment type="caution">
    <text evidence="2">The sequence shown here is derived from an EMBL/GenBank/DDBJ whole genome shotgun (WGS) entry which is preliminary data.</text>
</comment>
<keyword evidence="1" id="KW-0812">Transmembrane</keyword>
<sequence length="50" mass="5439">PCSSWAPALGGPLLFMGSCSWWATALHGLLFLVGPYRLRILLCQPCPIHS</sequence>
<evidence type="ECO:0000313" key="3">
    <source>
        <dbReference type="Proteomes" id="UP001634394"/>
    </source>
</evidence>
<feature type="transmembrane region" description="Helical" evidence="1">
    <location>
        <begin position="13"/>
        <end position="33"/>
    </location>
</feature>
<name>A0ABD3VZF7_SINWO</name>
<keyword evidence="1" id="KW-1133">Transmembrane helix</keyword>
<protein>
    <submittedName>
        <fullName evidence="2">Uncharacterized protein</fullName>
    </submittedName>
</protein>
<dbReference type="AlphaFoldDB" id="A0ABD3VZF7"/>
<evidence type="ECO:0000256" key="1">
    <source>
        <dbReference type="SAM" id="Phobius"/>
    </source>
</evidence>
<feature type="non-terminal residue" evidence="2">
    <location>
        <position position="1"/>
    </location>
</feature>
<proteinExistence type="predicted"/>
<gene>
    <name evidence="2" type="ORF">ACJMK2_044262</name>
</gene>
<evidence type="ECO:0000313" key="2">
    <source>
        <dbReference type="EMBL" id="KAL3867021.1"/>
    </source>
</evidence>